<dbReference type="SUPFAM" id="SSF46785">
    <property type="entry name" value="Winged helix' DNA-binding domain"/>
    <property type="match status" value="2"/>
</dbReference>
<dbReference type="PROSITE" id="PS50949">
    <property type="entry name" value="HTH_GNTR"/>
    <property type="match status" value="2"/>
</dbReference>
<name>A0A174B7B5_9FIRM</name>
<proteinExistence type="predicted"/>
<feature type="domain" description="HTH gntR-type" evidence="4">
    <location>
        <begin position="5"/>
        <end position="73"/>
    </location>
</feature>
<dbReference type="RefSeq" id="WP_057571067.1">
    <property type="nucleotide sequence ID" value="NZ_CATYWZ010000007.1"/>
</dbReference>
<evidence type="ECO:0000313" key="5">
    <source>
        <dbReference type="EMBL" id="CUN95488.1"/>
    </source>
</evidence>
<evidence type="ECO:0000313" key="6">
    <source>
        <dbReference type="Proteomes" id="UP000095512"/>
    </source>
</evidence>
<dbReference type="PANTHER" id="PTHR44846:SF16">
    <property type="entry name" value="TRANSCRIPTIONAL REGULATOR PHNF-RELATED"/>
    <property type="match status" value="1"/>
</dbReference>
<dbReference type="GO" id="GO:0003700">
    <property type="term" value="F:DNA-binding transcription factor activity"/>
    <property type="evidence" value="ECO:0007669"/>
    <property type="project" value="InterPro"/>
</dbReference>
<organism evidence="5 6">
    <name type="scientific">Enterocloster clostridioformis</name>
    <dbReference type="NCBI Taxonomy" id="1531"/>
    <lineage>
        <taxon>Bacteria</taxon>
        <taxon>Bacillati</taxon>
        <taxon>Bacillota</taxon>
        <taxon>Clostridia</taxon>
        <taxon>Lachnospirales</taxon>
        <taxon>Lachnospiraceae</taxon>
        <taxon>Enterocloster</taxon>
    </lineage>
</organism>
<keyword evidence="1" id="KW-0805">Transcription regulation</keyword>
<dbReference type="AlphaFoldDB" id="A0A174B7B5"/>
<dbReference type="InterPro" id="IPR036390">
    <property type="entry name" value="WH_DNA-bd_sf"/>
</dbReference>
<evidence type="ECO:0000259" key="4">
    <source>
        <dbReference type="PROSITE" id="PS50949"/>
    </source>
</evidence>
<dbReference type="EMBL" id="CZAB01000001">
    <property type="protein sequence ID" value="CUN95488.1"/>
    <property type="molecule type" value="Genomic_DNA"/>
</dbReference>
<dbReference type="PANTHER" id="PTHR44846">
    <property type="entry name" value="MANNOSYL-D-GLYCERATE TRANSPORT/METABOLISM SYSTEM REPRESSOR MNGR-RELATED"/>
    <property type="match status" value="1"/>
</dbReference>
<feature type="domain" description="HTH gntR-type" evidence="4">
    <location>
        <begin position="254"/>
        <end position="322"/>
    </location>
</feature>
<dbReference type="Gene3D" id="1.10.10.10">
    <property type="entry name" value="Winged helix-like DNA-binding domain superfamily/Winged helix DNA-binding domain"/>
    <property type="match status" value="2"/>
</dbReference>
<evidence type="ECO:0000256" key="2">
    <source>
        <dbReference type="ARBA" id="ARBA00023125"/>
    </source>
</evidence>
<protein>
    <submittedName>
        <fullName evidence="5">FadR family transcriptional regulator</fullName>
    </submittedName>
</protein>
<dbReference type="InterPro" id="IPR000524">
    <property type="entry name" value="Tscrpt_reg_HTH_GntR"/>
</dbReference>
<keyword evidence="3" id="KW-0804">Transcription</keyword>
<dbReference type="InterPro" id="IPR050679">
    <property type="entry name" value="Bact_HTH_transcr_reg"/>
</dbReference>
<dbReference type="Pfam" id="PF00392">
    <property type="entry name" value="GntR"/>
    <property type="match status" value="2"/>
</dbReference>
<sequence>MVPQTTKFSYVYDELKQRITDGQILPGSRLPSSRRLCDEFQVSLYTINNVLEALKEEGLIENQPRLAPRVLLRKDMPHPENMVLSILKQRDGITQLYQTLVYIMPPLLTFASRGCDLEIMPHYGQAVEAAKAGMAAGGWRPPSALNRDILKSGGSPLIGDLYSTFELHSKLTFFTEKCSYFTEIFLQDNIFGAGGLMDILKGKDSSVKYRQLTALYQRLSDSIAGTMKYLAGTVPKCPIQSPAPFSWNPTRGQDYCYARIVSDLNRKIGSGFYPRGTYLPYEKQLANQYRVSVSTVRKALAELEERGYVKKMNAKGTIVTEPDDSRVSQLLPNPRRTKEALRYLNSLQLLTLIIHPAALLAAERFTEKEIKELTEKFSRTDSIYLIDMFEAVLKHIELEPMRVILTEAFRLTEWGYYITYYTKKRRNILSLNDLVLTAHQYLCKGNAAAFADSMEECYRHVLERAKKIMVEEYIFYGAVYIRIPERAGWSKDDLHIG</sequence>
<dbReference type="InterPro" id="IPR036388">
    <property type="entry name" value="WH-like_DNA-bd_sf"/>
</dbReference>
<keyword evidence="2" id="KW-0238">DNA-binding</keyword>
<gene>
    <name evidence="5" type="ORF">ERS852480_00208</name>
</gene>
<accession>A0A174B7B5</accession>
<dbReference type="PRINTS" id="PR00035">
    <property type="entry name" value="HTHGNTR"/>
</dbReference>
<dbReference type="GO" id="GO:0003677">
    <property type="term" value="F:DNA binding"/>
    <property type="evidence" value="ECO:0007669"/>
    <property type="project" value="UniProtKB-KW"/>
</dbReference>
<reference evidence="5 6" key="1">
    <citation type="submission" date="2015-09" db="EMBL/GenBank/DDBJ databases">
        <authorList>
            <consortium name="Pathogen Informatics"/>
        </authorList>
    </citation>
    <scope>NUCLEOTIDE SEQUENCE [LARGE SCALE GENOMIC DNA]</scope>
    <source>
        <strain evidence="5 6">2789STDY5834865</strain>
    </source>
</reference>
<dbReference type="CDD" id="cd07377">
    <property type="entry name" value="WHTH_GntR"/>
    <property type="match status" value="2"/>
</dbReference>
<dbReference type="SMART" id="SM00345">
    <property type="entry name" value="HTH_GNTR"/>
    <property type="match status" value="2"/>
</dbReference>
<dbReference type="Proteomes" id="UP000095512">
    <property type="component" value="Unassembled WGS sequence"/>
</dbReference>
<evidence type="ECO:0000256" key="3">
    <source>
        <dbReference type="ARBA" id="ARBA00023163"/>
    </source>
</evidence>
<evidence type="ECO:0000256" key="1">
    <source>
        <dbReference type="ARBA" id="ARBA00023015"/>
    </source>
</evidence>